<feature type="transmembrane region" description="Helical" evidence="1">
    <location>
        <begin position="126"/>
        <end position="146"/>
    </location>
</feature>
<proteinExistence type="predicted"/>
<name>A0A1Z5IDD6_9LACO</name>
<evidence type="ECO:0000313" key="2">
    <source>
        <dbReference type="EMBL" id="GAW99776.1"/>
    </source>
</evidence>
<reference evidence="2 3" key="1">
    <citation type="submission" date="2015-11" db="EMBL/GenBank/DDBJ databases">
        <title>Draft genome sequences of new species of the genus Lactobacillus isolated from orchardgrass silage.</title>
        <authorList>
            <person name="Tohno M."/>
            <person name="Tanizawa Y."/>
            <person name="Arita M."/>
        </authorList>
    </citation>
    <scope>NUCLEOTIDE SEQUENCE [LARGE SCALE GENOMIC DNA]</scope>
    <source>
        <strain evidence="2 3">IWT30</strain>
    </source>
</reference>
<dbReference type="RefSeq" id="WP_089109566.1">
    <property type="nucleotide sequence ID" value="NZ_BCMF01000008.1"/>
</dbReference>
<dbReference type="GO" id="GO:0005886">
    <property type="term" value="C:plasma membrane"/>
    <property type="evidence" value="ECO:0007669"/>
    <property type="project" value="TreeGrafter"/>
</dbReference>
<keyword evidence="1" id="KW-1133">Transmembrane helix</keyword>
<keyword evidence="3" id="KW-1185">Reference proteome</keyword>
<keyword evidence="1" id="KW-0472">Membrane</keyword>
<dbReference type="PANTHER" id="PTHR34989:SF1">
    <property type="entry name" value="PROTEIN HDED"/>
    <property type="match status" value="1"/>
</dbReference>
<keyword evidence="1" id="KW-0812">Transmembrane</keyword>
<dbReference type="PANTHER" id="PTHR34989">
    <property type="entry name" value="PROTEIN HDED"/>
    <property type="match status" value="1"/>
</dbReference>
<feature type="transmembrane region" description="Helical" evidence="1">
    <location>
        <begin position="35"/>
        <end position="55"/>
    </location>
</feature>
<feature type="transmembrane region" description="Helical" evidence="1">
    <location>
        <begin position="94"/>
        <end position="114"/>
    </location>
</feature>
<sequence>MFSMRPQWGFDWHELITGVLSLVAAYVVVGMPRVSLTAMVVILGFLAILSGLTTLSGVSKLRDFVGNWANAALIFAVVDLLIGLFFIIKPSSGIVVLGYVVAFWFIIDSVERLAVVSHLRDFGNGYFIASIILDVLSLLLGIMLLIEPMIAMLSITWLIGFYLVVFGINAIVLAFARR</sequence>
<organism evidence="2 3">
    <name type="scientific">Secundilactobacillus mixtipabuli</name>
    <dbReference type="NCBI Taxonomy" id="1435342"/>
    <lineage>
        <taxon>Bacteria</taxon>
        <taxon>Bacillati</taxon>
        <taxon>Bacillota</taxon>
        <taxon>Bacilli</taxon>
        <taxon>Lactobacillales</taxon>
        <taxon>Lactobacillaceae</taxon>
        <taxon>Secundilactobacillus</taxon>
    </lineage>
</organism>
<dbReference type="OrthoDB" id="2456403at2"/>
<feature type="transmembrane region" description="Helical" evidence="1">
    <location>
        <begin position="152"/>
        <end position="176"/>
    </location>
</feature>
<dbReference type="InterPro" id="IPR052712">
    <property type="entry name" value="Acid_resist_chaperone_HdeD"/>
</dbReference>
<dbReference type="InterPro" id="IPR005325">
    <property type="entry name" value="DUF308_memb"/>
</dbReference>
<dbReference type="Pfam" id="PF03729">
    <property type="entry name" value="DUF308"/>
    <property type="match status" value="2"/>
</dbReference>
<evidence type="ECO:0000313" key="3">
    <source>
        <dbReference type="Proteomes" id="UP000198374"/>
    </source>
</evidence>
<feature type="transmembrane region" description="Helical" evidence="1">
    <location>
        <begin position="12"/>
        <end position="29"/>
    </location>
</feature>
<protein>
    <submittedName>
        <fullName evidence="2">Membrane protein</fullName>
    </submittedName>
</protein>
<dbReference type="Proteomes" id="UP000198374">
    <property type="component" value="Unassembled WGS sequence"/>
</dbReference>
<comment type="caution">
    <text evidence="2">The sequence shown here is derived from an EMBL/GenBank/DDBJ whole genome shotgun (WGS) entry which is preliminary data.</text>
</comment>
<dbReference type="AlphaFoldDB" id="A0A1Z5IDD6"/>
<feature type="transmembrane region" description="Helical" evidence="1">
    <location>
        <begin position="67"/>
        <end position="88"/>
    </location>
</feature>
<evidence type="ECO:0000256" key="1">
    <source>
        <dbReference type="SAM" id="Phobius"/>
    </source>
</evidence>
<gene>
    <name evidence="2" type="ORF">IWT30_01748</name>
</gene>
<accession>A0A1Z5IDD6</accession>
<dbReference type="EMBL" id="BCMF01000008">
    <property type="protein sequence ID" value="GAW99776.1"/>
    <property type="molecule type" value="Genomic_DNA"/>
</dbReference>